<dbReference type="PANTHER" id="PTHR21290">
    <property type="entry name" value="SPHINGOMYELIN SYNTHETASE"/>
    <property type="match status" value="1"/>
</dbReference>
<dbReference type="EMBL" id="MCFL01000031">
    <property type="protein sequence ID" value="ORZ34139.1"/>
    <property type="molecule type" value="Genomic_DNA"/>
</dbReference>
<keyword evidence="5" id="KW-0746">Sphingolipid metabolism</keyword>
<dbReference type="GO" id="GO:0046513">
    <property type="term" value="P:ceramide biosynthetic process"/>
    <property type="evidence" value="ECO:0007669"/>
    <property type="project" value="TreeGrafter"/>
</dbReference>
<evidence type="ECO:0000256" key="4">
    <source>
        <dbReference type="ARBA" id="ARBA00022692"/>
    </source>
</evidence>
<dbReference type="GO" id="GO:0000139">
    <property type="term" value="C:Golgi membrane"/>
    <property type="evidence" value="ECO:0007669"/>
    <property type="project" value="TreeGrafter"/>
</dbReference>
<dbReference type="AlphaFoldDB" id="A0A1Y2HHY3"/>
<keyword evidence="13" id="KW-1185">Reference proteome</keyword>
<keyword evidence="3" id="KW-0808">Transferase</keyword>
<dbReference type="GO" id="GO:0033188">
    <property type="term" value="F:sphingomyelin synthase activity"/>
    <property type="evidence" value="ECO:0007669"/>
    <property type="project" value="TreeGrafter"/>
</dbReference>
<evidence type="ECO:0000256" key="2">
    <source>
        <dbReference type="ARBA" id="ARBA00005441"/>
    </source>
</evidence>
<comment type="subcellular location">
    <subcellularLocation>
        <location evidence="1">Membrane</location>
        <topology evidence="1">Multi-pass membrane protein</topology>
    </subcellularLocation>
</comment>
<keyword evidence="4 10" id="KW-0812">Transmembrane</keyword>
<feature type="compositionally biased region" description="Low complexity" evidence="9">
    <location>
        <begin position="15"/>
        <end position="37"/>
    </location>
</feature>
<name>A0A1Y2HHY3_9FUNG</name>
<keyword evidence="8 10" id="KW-0472">Membrane</keyword>
<protein>
    <submittedName>
        <fullName evidence="12">PAP2 superfamily C-terminal-domain-containing protein</fullName>
    </submittedName>
</protein>
<feature type="transmembrane region" description="Helical" evidence="10">
    <location>
        <begin position="342"/>
        <end position="361"/>
    </location>
</feature>
<dbReference type="InterPro" id="IPR025749">
    <property type="entry name" value="Sphingomyelin_synth-like_dom"/>
</dbReference>
<feature type="region of interest" description="Disordered" evidence="9">
    <location>
        <begin position="67"/>
        <end position="105"/>
    </location>
</feature>
<feature type="compositionally biased region" description="Polar residues" evidence="9">
    <location>
        <begin position="92"/>
        <end position="103"/>
    </location>
</feature>
<evidence type="ECO:0000256" key="6">
    <source>
        <dbReference type="ARBA" id="ARBA00022989"/>
    </source>
</evidence>
<dbReference type="PANTHER" id="PTHR21290:SF25">
    <property type="entry name" value="SPHINGOMYELIN SYNTHASE-RELATED PROTEIN 1"/>
    <property type="match status" value="1"/>
</dbReference>
<keyword evidence="6 10" id="KW-1133">Transmembrane helix</keyword>
<evidence type="ECO:0000256" key="8">
    <source>
        <dbReference type="ARBA" id="ARBA00023136"/>
    </source>
</evidence>
<dbReference type="OrthoDB" id="422827at2759"/>
<accession>A0A1Y2HHY3</accession>
<comment type="caution">
    <text evidence="12">The sequence shown here is derived from an EMBL/GenBank/DDBJ whole genome shotgun (WGS) entry which is preliminary data.</text>
</comment>
<evidence type="ECO:0000256" key="9">
    <source>
        <dbReference type="SAM" id="MobiDB-lite"/>
    </source>
</evidence>
<feature type="region of interest" description="Disordered" evidence="9">
    <location>
        <begin position="1"/>
        <end position="40"/>
    </location>
</feature>
<evidence type="ECO:0000256" key="7">
    <source>
        <dbReference type="ARBA" id="ARBA00023098"/>
    </source>
</evidence>
<evidence type="ECO:0000256" key="5">
    <source>
        <dbReference type="ARBA" id="ARBA00022919"/>
    </source>
</evidence>
<dbReference type="GO" id="GO:0005789">
    <property type="term" value="C:endoplasmic reticulum membrane"/>
    <property type="evidence" value="ECO:0007669"/>
    <property type="project" value="TreeGrafter"/>
</dbReference>
<feature type="domain" description="Sphingomyelin synthase-like" evidence="11">
    <location>
        <begin position="309"/>
        <end position="381"/>
    </location>
</feature>
<keyword evidence="7" id="KW-0443">Lipid metabolism</keyword>
<gene>
    <name evidence="12" type="ORF">BCR44DRAFT_45105</name>
</gene>
<reference evidence="12 13" key="1">
    <citation type="submission" date="2016-07" db="EMBL/GenBank/DDBJ databases">
        <title>Pervasive Adenine N6-methylation of Active Genes in Fungi.</title>
        <authorList>
            <consortium name="DOE Joint Genome Institute"/>
            <person name="Mondo S.J."/>
            <person name="Dannebaum R.O."/>
            <person name="Kuo R.C."/>
            <person name="Labutti K."/>
            <person name="Haridas S."/>
            <person name="Kuo A."/>
            <person name="Salamov A."/>
            <person name="Ahrendt S.R."/>
            <person name="Lipzen A."/>
            <person name="Sullivan W."/>
            <person name="Andreopoulos W.B."/>
            <person name="Clum A."/>
            <person name="Lindquist E."/>
            <person name="Daum C."/>
            <person name="Ramamoorthy G.K."/>
            <person name="Gryganskyi A."/>
            <person name="Culley D."/>
            <person name="Magnuson J.K."/>
            <person name="James T.Y."/>
            <person name="O'Malley M.A."/>
            <person name="Stajich J.E."/>
            <person name="Spatafora J.W."/>
            <person name="Visel A."/>
            <person name="Grigoriev I.V."/>
        </authorList>
    </citation>
    <scope>NUCLEOTIDE SEQUENCE [LARGE SCALE GENOMIC DNA]</scope>
    <source>
        <strain evidence="12 13">PL171</strain>
    </source>
</reference>
<dbReference type="GO" id="GO:0047493">
    <property type="term" value="F:ceramide cholinephosphotransferase activity"/>
    <property type="evidence" value="ECO:0007669"/>
    <property type="project" value="TreeGrafter"/>
</dbReference>
<sequence>MSSGKSSPSPPLDPTSPDLGLDLDSPSATSPQSASAPLLGAKQKPTSILLPPNYHQTHHRDSALKPQFILGSGSNSDVHTDDFDDNNDALPSASSTGVSTHAAKQQALRNRGYGLNPNAAPLTPAGHSLASSTGLISPGLEHVPLGDAFPFLREREEQLGWLRWLVDVQIEKHGKRRLLISILFYLVCGWVNIVFCNVADLRRAELVKRGIPATAVLPDLAHDIIPHIVIPHLPDYFILTLALLTLALVLTHKHRLGLIRRFLYVHGTLLLFRSLTIVSTTLPDPQRRCAERAPKDSIFAPVNPLFPDTCGDLMFSGHSTILTLMAMLWTDYGPQRPWITRSIWFLALGGIVSLLAQRYHYLIDVIIAVNLSHRAWRWYGHLTATANLDQVDPVVAFLERRSSEHDFERALQALRDKRELVDAKVEEVKEGVAKGLELAKSRVVVELEAAKAKGRVPEAATRWLAVNTGVGGRNAPQVIAAAASAATTQVGENEVVAVAAAAVTKAE</sequence>
<feature type="transmembrane region" description="Helical" evidence="10">
    <location>
        <begin position="262"/>
        <end position="282"/>
    </location>
</feature>
<dbReference type="CDD" id="cd01610">
    <property type="entry name" value="PAP2_like"/>
    <property type="match status" value="1"/>
</dbReference>
<organism evidence="12 13">
    <name type="scientific">Catenaria anguillulae PL171</name>
    <dbReference type="NCBI Taxonomy" id="765915"/>
    <lineage>
        <taxon>Eukaryota</taxon>
        <taxon>Fungi</taxon>
        <taxon>Fungi incertae sedis</taxon>
        <taxon>Blastocladiomycota</taxon>
        <taxon>Blastocladiomycetes</taxon>
        <taxon>Blastocladiales</taxon>
        <taxon>Catenariaceae</taxon>
        <taxon>Catenaria</taxon>
    </lineage>
</organism>
<feature type="transmembrane region" description="Helical" evidence="10">
    <location>
        <begin position="178"/>
        <end position="195"/>
    </location>
</feature>
<evidence type="ECO:0000313" key="12">
    <source>
        <dbReference type="EMBL" id="ORZ34139.1"/>
    </source>
</evidence>
<dbReference type="Proteomes" id="UP000193411">
    <property type="component" value="Unassembled WGS sequence"/>
</dbReference>
<dbReference type="Pfam" id="PF14360">
    <property type="entry name" value="PAP2_C"/>
    <property type="match status" value="1"/>
</dbReference>
<dbReference type="STRING" id="765915.A0A1Y2HHY3"/>
<evidence type="ECO:0000256" key="10">
    <source>
        <dbReference type="SAM" id="Phobius"/>
    </source>
</evidence>
<dbReference type="InterPro" id="IPR045221">
    <property type="entry name" value="Sphingomyelin_synth-like"/>
</dbReference>
<comment type="similarity">
    <text evidence="2">Belongs to the sphingomyelin synthase family.</text>
</comment>
<proteinExistence type="inferred from homology"/>
<dbReference type="GO" id="GO:0005886">
    <property type="term" value="C:plasma membrane"/>
    <property type="evidence" value="ECO:0007669"/>
    <property type="project" value="TreeGrafter"/>
</dbReference>
<evidence type="ECO:0000313" key="13">
    <source>
        <dbReference type="Proteomes" id="UP000193411"/>
    </source>
</evidence>
<feature type="transmembrane region" description="Helical" evidence="10">
    <location>
        <begin position="233"/>
        <end position="250"/>
    </location>
</feature>
<evidence type="ECO:0000256" key="3">
    <source>
        <dbReference type="ARBA" id="ARBA00022679"/>
    </source>
</evidence>
<evidence type="ECO:0000256" key="1">
    <source>
        <dbReference type="ARBA" id="ARBA00004141"/>
    </source>
</evidence>
<evidence type="ECO:0000259" key="11">
    <source>
        <dbReference type="Pfam" id="PF14360"/>
    </source>
</evidence>